<dbReference type="Gene3D" id="3.30.9.10">
    <property type="entry name" value="D-Amino Acid Oxidase, subunit A, domain 2"/>
    <property type="match status" value="1"/>
</dbReference>
<evidence type="ECO:0000313" key="3">
    <source>
        <dbReference type="EMBL" id="MBB6209396.1"/>
    </source>
</evidence>
<keyword evidence="4" id="KW-1185">Reference proteome</keyword>
<dbReference type="EMBL" id="JACIIX010000002">
    <property type="protein sequence ID" value="MBB6209396.1"/>
    <property type="molecule type" value="Genomic_DNA"/>
</dbReference>
<accession>A0A7W9ZDA3</accession>
<dbReference type="PANTHER" id="PTHR13847:SF287">
    <property type="entry name" value="FAD-DEPENDENT OXIDOREDUCTASE DOMAIN-CONTAINING PROTEIN 1"/>
    <property type="match status" value="1"/>
</dbReference>
<protein>
    <submittedName>
        <fullName evidence="3">Sarcosine oxidase subunit beta</fullName>
        <ecNumber evidence="3">1.5.3.1</ecNumber>
    </submittedName>
</protein>
<dbReference type="GO" id="GO:0008115">
    <property type="term" value="F:sarcosine oxidase activity"/>
    <property type="evidence" value="ECO:0007669"/>
    <property type="project" value="UniProtKB-EC"/>
</dbReference>
<dbReference type="Proteomes" id="UP000544872">
    <property type="component" value="Unassembled WGS sequence"/>
</dbReference>
<feature type="domain" description="FAD dependent oxidoreductase" evidence="2">
    <location>
        <begin position="8"/>
        <end position="361"/>
    </location>
</feature>
<dbReference type="EC" id="1.5.3.1" evidence="3"/>
<sequence length="383" mass="39756">MTHHLRADVVIVGGGIVGGSAALFLRQAGASVILMERDRPGSRASGVNYGGVRRQGRPPEHLPLAQRAHALWANLRSLIGEDGEYVRSGHLKLARSAADMASLEAYAARVENFGLGLQLLDTADLRRLYPMIGDSAIGGSLCPEDGHANPRLVSPAFSRAAAAAGATILDRAPVSDIRITPEGFHVTSAQAEITASAPVLINCAGAWAGELAAGIGDPLPISVIHPLMAVTEPLPPFLTVSIGVEGGGVYGRQVERGNFVFGGGRGFAHPKADARSATTPPDFARPERQAALRLLAQGTGLFPALQGCTIIRSWSGVEAETPDHAPIIGPSRIHPGLFHACGFSGAGFQIGPAVGAVLADLVTTGRSVTPIDAFRPDRFSSPA</sequence>
<dbReference type="Gene3D" id="3.50.50.60">
    <property type="entry name" value="FAD/NAD(P)-binding domain"/>
    <property type="match status" value="1"/>
</dbReference>
<dbReference type="InterPro" id="IPR036188">
    <property type="entry name" value="FAD/NAD-bd_sf"/>
</dbReference>
<dbReference type="PANTHER" id="PTHR13847">
    <property type="entry name" value="SARCOSINE DEHYDROGENASE-RELATED"/>
    <property type="match status" value="1"/>
</dbReference>
<dbReference type="SUPFAM" id="SSF51905">
    <property type="entry name" value="FAD/NAD(P)-binding domain"/>
    <property type="match status" value="1"/>
</dbReference>
<gene>
    <name evidence="3" type="ORF">FHS48_000798</name>
</gene>
<evidence type="ECO:0000256" key="1">
    <source>
        <dbReference type="ARBA" id="ARBA00023002"/>
    </source>
</evidence>
<dbReference type="Pfam" id="PF01266">
    <property type="entry name" value="DAO"/>
    <property type="match status" value="1"/>
</dbReference>
<dbReference type="InterPro" id="IPR006076">
    <property type="entry name" value="FAD-dep_OxRdtase"/>
</dbReference>
<dbReference type="AlphaFoldDB" id="A0A7W9ZDA3"/>
<name>A0A7W9ZDA3_NOVIT</name>
<evidence type="ECO:0000259" key="2">
    <source>
        <dbReference type="Pfam" id="PF01266"/>
    </source>
</evidence>
<organism evidence="3 4">
    <name type="scientific">Novispirillum itersonii</name>
    <name type="common">Aquaspirillum itersonii</name>
    <dbReference type="NCBI Taxonomy" id="189"/>
    <lineage>
        <taxon>Bacteria</taxon>
        <taxon>Pseudomonadati</taxon>
        <taxon>Pseudomonadota</taxon>
        <taxon>Alphaproteobacteria</taxon>
        <taxon>Rhodospirillales</taxon>
        <taxon>Novispirillaceae</taxon>
        <taxon>Novispirillum</taxon>
    </lineage>
</organism>
<evidence type="ECO:0000313" key="4">
    <source>
        <dbReference type="Proteomes" id="UP000544872"/>
    </source>
</evidence>
<comment type="caution">
    <text evidence="3">The sequence shown here is derived from an EMBL/GenBank/DDBJ whole genome shotgun (WGS) entry which is preliminary data.</text>
</comment>
<keyword evidence="1 3" id="KW-0560">Oxidoreductase</keyword>
<proteinExistence type="predicted"/>
<dbReference type="RefSeq" id="WP_184261637.1">
    <property type="nucleotide sequence ID" value="NZ_JACIIX010000002.1"/>
</dbReference>
<reference evidence="3 4" key="1">
    <citation type="submission" date="2020-08" db="EMBL/GenBank/DDBJ databases">
        <title>Genomic Encyclopedia of Type Strains, Phase IV (KMG-IV): sequencing the most valuable type-strain genomes for metagenomic binning, comparative biology and taxonomic classification.</title>
        <authorList>
            <person name="Goeker M."/>
        </authorList>
    </citation>
    <scope>NUCLEOTIDE SEQUENCE [LARGE SCALE GENOMIC DNA]</scope>
    <source>
        <strain evidence="3 4">DSM 11590</strain>
    </source>
</reference>
<dbReference type="GO" id="GO:0005737">
    <property type="term" value="C:cytoplasm"/>
    <property type="evidence" value="ECO:0007669"/>
    <property type="project" value="TreeGrafter"/>
</dbReference>